<proteinExistence type="predicted"/>
<dbReference type="EMBL" id="CP018632">
    <property type="protein sequence ID" value="ASJ75397.1"/>
    <property type="molecule type" value="Genomic_DNA"/>
</dbReference>
<dbReference type="RefSeq" id="WP_088920317.1">
    <property type="nucleotide sequence ID" value="NZ_CP018632.1"/>
</dbReference>
<protein>
    <recommendedName>
        <fullName evidence="3">Lipoprotein</fullName>
    </recommendedName>
</protein>
<evidence type="ECO:0008006" key="3">
    <source>
        <dbReference type="Google" id="ProtNLM"/>
    </source>
</evidence>
<dbReference type="Proteomes" id="UP000250079">
    <property type="component" value="Chromosome"/>
</dbReference>
<dbReference type="KEGG" id="gai:IMCC3135_26710"/>
<keyword evidence="2" id="KW-1185">Reference proteome</keyword>
<organism evidence="1 2">
    <name type="scientific">Granulosicoccus antarcticus IMCC3135</name>
    <dbReference type="NCBI Taxonomy" id="1192854"/>
    <lineage>
        <taxon>Bacteria</taxon>
        <taxon>Pseudomonadati</taxon>
        <taxon>Pseudomonadota</taxon>
        <taxon>Gammaproteobacteria</taxon>
        <taxon>Chromatiales</taxon>
        <taxon>Granulosicoccaceae</taxon>
        <taxon>Granulosicoccus</taxon>
    </lineage>
</organism>
<dbReference type="PROSITE" id="PS51257">
    <property type="entry name" value="PROKAR_LIPOPROTEIN"/>
    <property type="match status" value="1"/>
</dbReference>
<evidence type="ECO:0000313" key="2">
    <source>
        <dbReference type="Proteomes" id="UP000250079"/>
    </source>
</evidence>
<reference evidence="1 2" key="1">
    <citation type="submission" date="2016-12" db="EMBL/GenBank/DDBJ databases">
        <authorList>
            <person name="Song W.-J."/>
            <person name="Kurnit D.M."/>
        </authorList>
    </citation>
    <scope>NUCLEOTIDE SEQUENCE [LARGE SCALE GENOMIC DNA]</scope>
    <source>
        <strain evidence="1 2">IMCC3135</strain>
    </source>
</reference>
<accession>A0A2Z2P402</accession>
<evidence type="ECO:0000313" key="1">
    <source>
        <dbReference type="EMBL" id="ASJ75397.1"/>
    </source>
</evidence>
<dbReference type="AlphaFoldDB" id="A0A2Z2P402"/>
<gene>
    <name evidence="1" type="ORF">IMCC3135_26710</name>
</gene>
<name>A0A2Z2P402_9GAMM</name>
<sequence length="133" mass="14609">MSGDKISIVPALLISVSLLGACSTTPSSHKAQQGEIIARWTHCIQKFSHAYTGSAAMMARRAEAHCEGHRRDVVATFPGHLKNRIESLLSQRAYKITTAQVIKTTGSDSWSASKDAQFDILRMRLLEARKADL</sequence>